<evidence type="ECO:0000313" key="1">
    <source>
        <dbReference type="EMBL" id="KKL17697.1"/>
    </source>
</evidence>
<dbReference type="AlphaFoldDB" id="A0A0F9BUU8"/>
<dbReference type="EMBL" id="LAZR01039156">
    <property type="protein sequence ID" value="KKL17697.1"/>
    <property type="molecule type" value="Genomic_DNA"/>
</dbReference>
<reference evidence="1" key="1">
    <citation type="journal article" date="2015" name="Nature">
        <title>Complex archaea that bridge the gap between prokaryotes and eukaryotes.</title>
        <authorList>
            <person name="Spang A."/>
            <person name="Saw J.H."/>
            <person name="Jorgensen S.L."/>
            <person name="Zaremba-Niedzwiedzka K."/>
            <person name="Martijn J."/>
            <person name="Lind A.E."/>
            <person name="van Eijk R."/>
            <person name="Schleper C."/>
            <person name="Guy L."/>
            <person name="Ettema T.J."/>
        </authorList>
    </citation>
    <scope>NUCLEOTIDE SEQUENCE</scope>
</reference>
<sequence>FWDITATATNKKITFTNFEAALTHDNLIAGTIVGHDTTATGANLTSLTDDSMVDTLHRHSELSASDGAPNQSLILTAVGYVCIGALTAYPDIFGTHKFNVASTNNVGLQFSRWSDSTGGPILSLVKSRSNTIGTHAIVVAGDRLGSIAFGGSDGSNFDDTGQIFSEVETAGGGQITGTLSFQTRNTSGGRVVAMTITDDQEIGVGETVPDARLEISTGASEGKQAFTIDQNDADKAFIDFQGTSAANVANNITTWTAGNSIQGFTRQEINGTEYWMPYYDAPTS</sequence>
<comment type="caution">
    <text evidence="1">The sequence shown here is derived from an EMBL/GenBank/DDBJ whole genome shotgun (WGS) entry which is preliminary data.</text>
</comment>
<accession>A0A0F9BUU8</accession>
<name>A0A0F9BUU8_9ZZZZ</name>
<organism evidence="1">
    <name type="scientific">marine sediment metagenome</name>
    <dbReference type="NCBI Taxonomy" id="412755"/>
    <lineage>
        <taxon>unclassified sequences</taxon>
        <taxon>metagenomes</taxon>
        <taxon>ecological metagenomes</taxon>
    </lineage>
</organism>
<proteinExistence type="predicted"/>
<gene>
    <name evidence="1" type="ORF">LCGC14_2482960</name>
</gene>
<protein>
    <submittedName>
        <fullName evidence="1">Uncharacterized protein</fullName>
    </submittedName>
</protein>
<feature type="non-terminal residue" evidence="1">
    <location>
        <position position="1"/>
    </location>
</feature>